<organism evidence="2 3">
    <name type="scientific">Pseudarthrobacter chlorophenolicus (strain ATCC 700700 / DSM 12829 / CIP 107037 / JCM 12360 / KCTC 9906 / NCIMB 13794 / A6)</name>
    <name type="common">Arthrobacter chlorophenolicus</name>
    <dbReference type="NCBI Taxonomy" id="452863"/>
    <lineage>
        <taxon>Bacteria</taxon>
        <taxon>Bacillati</taxon>
        <taxon>Actinomycetota</taxon>
        <taxon>Actinomycetes</taxon>
        <taxon>Micrococcales</taxon>
        <taxon>Micrococcaceae</taxon>
        <taxon>Pseudarthrobacter</taxon>
    </lineage>
</organism>
<dbReference type="KEGG" id="ach:Achl_4217"/>
<dbReference type="RefSeq" id="WP_012623185.1">
    <property type="nucleotide sequence ID" value="NC_011879.1"/>
</dbReference>
<sequence length="203" mass="21053">MPIPTQPPNQNRQPQGVPAGGQFAASTHAEPKVSLSAQSGFFTEEDNDPNIMANASRFDGDTGDDPSYNFLGEGSGGSGGELPPTGGSGGDGGDGDERRNSQIVVIEAFQTFESELTQAKTISLTTNAYGKIRVDGIHDASGESLDDPSYRLSGNLNSQINAHAPGGRAIPAEHIIGNRKSATIDAQAAVKGEIRIVSLPPLP</sequence>
<evidence type="ECO:0000313" key="3">
    <source>
        <dbReference type="Proteomes" id="UP000002505"/>
    </source>
</evidence>
<evidence type="ECO:0000256" key="1">
    <source>
        <dbReference type="SAM" id="MobiDB-lite"/>
    </source>
</evidence>
<keyword evidence="3" id="KW-1185">Reference proteome</keyword>
<gene>
    <name evidence="2" type="ordered locus">Achl_4217</name>
</gene>
<dbReference type="EMBL" id="CP001342">
    <property type="protein sequence ID" value="ACL42168.1"/>
    <property type="molecule type" value="Genomic_DNA"/>
</dbReference>
<dbReference type="Proteomes" id="UP000002505">
    <property type="component" value="Plasmid pACHL01"/>
</dbReference>
<keyword evidence="2" id="KW-0614">Plasmid</keyword>
<name>B8HIC1_PSECP</name>
<accession>B8HIC1</accession>
<dbReference type="AlphaFoldDB" id="B8HIC1"/>
<feature type="compositionally biased region" description="Gly residues" evidence="1">
    <location>
        <begin position="73"/>
        <end position="92"/>
    </location>
</feature>
<evidence type="ECO:0000313" key="2">
    <source>
        <dbReference type="EMBL" id="ACL42168.1"/>
    </source>
</evidence>
<geneLocation type="plasmid" evidence="2 3">
    <name>pACHL01</name>
</geneLocation>
<reference evidence="2" key="1">
    <citation type="submission" date="2009-01" db="EMBL/GenBank/DDBJ databases">
        <title>Complete sequence of plasmid1 of Arthrobacter chlorophenolicus A6.</title>
        <authorList>
            <consortium name="US DOE Joint Genome Institute"/>
            <person name="Lucas S."/>
            <person name="Copeland A."/>
            <person name="Lapidus A."/>
            <person name="Glavina del Rio T."/>
            <person name="Tice H."/>
            <person name="Bruce D."/>
            <person name="Goodwin L."/>
            <person name="Pitluck S."/>
            <person name="Goltsman E."/>
            <person name="Clum A."/>
            <person name="Larimer F."/>
            <person name="Land M."/>
            <person name="Hauser L."/>
            <person name="Kyrpides N."/>
            <person name="Mikhailova N."/>
            <person name="Jansson J."/>
            <person name="Richardson P."/>
        </authorList>
    </citation>
    <scope>NUCLEOTIDE SEQUENCE [LARGE SCALE GENOMIC DNA]</scope>
    <source>
        <strain evidence="2">A6</strain>
        <plasmid evidence="2">pACHL01</plasmid>
    </source>
</reference>
<proteinExistence type="predicted"/>
<protein>
    <submittedName>
        <fullName evidence="2">Uncharacterized protein</fullName>
    </submittedName>
</protein>
<dbReference type="HOGENOM" id="CLU_1346632_0_0_11"/>
<feature type="region of interest" description="Disordered" evidence="1">
    <location>
        <begin position="1"/>
        <end position="98"/>
    </location>
</feature>
<feature type="compositionally biased region" description="Low complexity" evidence="1">
    <location>
        <begin position="8"/>
        <end position="17"/>
    </location>
</feature>